<dbReference type="STRING" id="1413211.U473_00825"/>
<dbReference type="InterPro" id="IPR036390">
    <property type="entry name" value="WH_DNA-bd_sf"/>
</dbReference>
<keyword evidence="2" id="KW-0238">DNA-binding</keyword>
<feature type="domain" description="HTH gntR-type" evidence="4">
    <location>
        <begin position="9"/>
        <end position="77"/>
    </location>
</feature>
<organism evidence="5 6">
    <name type="scientific">Tepidibacillus decaturensis</name>
    <dbReference type="NCBI Taxonomy" id="1413211"/>
    <lineage>
        <taxon>Bacteria</taxon>
        <taxon>Bacillati</taxon>
        <taxon>Bacillota</taxon>
        <taxon>Bacilli</taxon>
        <taxon>Bacillales</taxon>
        <taxon>Bacillaceae</taxon>
        <taxon>Tepidibacillus</taxon>
    </lineage>
</organism>
<evidence type="ECO:0000256" key="2">
    <source>
        <dbReference type="ARBA" id="ARBA00023125"/>
    </source>
</evidence>
<dbReference type="SMART" id="SM00345">
    <property type="entry name" value="HTH_GNTR"/>
    <property type="match status" value="1"/>
</dbReference>
<protein>
    <recommendedName>
        <fullName evidence="4">HTH gntR-type domain-containing protein</fullName>
    </recommendedName>
</protein>
<dbReference type="AlphaFoldDB" id="A0A135L1A0"/>
<dbReference type="PRINTS" id="PR00035">
    <property type="entry name" value="HTHGNTR"/>
</dbReference>
<comment type="caution">
    <text evidence="5">The sequence shown here is derived from an EMBL/GenBank/DDBJ whole genome shotgun (WGS) entry which is preliminary data.</text>
</comment>
<dbReference type="InterPro" id="IPR008920">
    <property type="entry name" value="TF_FadR/GntR_C"/>
</dbReference>
<dbReference type="Pfam" id="PF00392">
    <property type="entry name" value="GntR"/>
    <property type="match status" value="1"/>
</dbReference>
<evidence type="ECO:0000313" key="6">
    <source>
        <dbReference type="Proteomes" id="UP000070352"/>
    </source>
</evidence>
<dbReference type="OrthoDB" id="369138at2"/>
<dbReference type="PANTHER" id="PTHR43537">
    <property type="entry name" value="TRANSCRIPTIONAL REGULATOR, GNTR FAMILY"/>
    <property type="match status" value="1"/>
</dbReference>
<dbReference type="Proteomes" id="UP000070352">
    <property type="component" value="Unassembled WGS sequence"/>
</dbReference>
<dbReference type="EMBL" id="LSKU01000001">
    <property type="protein sequence ID" value="KXG42748.1"/>
    <property type="molecule type" value="Genomic_DNA"/>
</dbReference>
<dbReference type="Gene3D" id="1.10.10.10">
    <property type="entry name" value="Winged helix-like DNA-binding domain superfamily/Winged helix DNA-binding domain"/>
    <property type="match status" value="1"/>
</dbReference>
<dbReference type="RefSeq" id="WP_068722490.1">
    <property type="nucleotide sequence ID" value="NZ_LSKU01000001.1"/>
</dbReference>
<dbReference type="CDD" id="cd07377">
    <property type="entry name" value="WHTH_GntR"/>
    <property type="match status" value="1"/>
</dbReference>
<dbReference type="GO" id="GO:0003700">
    <property type="term" value="F:DNA-binding transcription factor activity"/>
    <property type="evidence" value="ECO:0007669"/>
    <property type="project" value="InterPro"/>
</dbReference>
<sequence length="231" mass="26547">MIFEPIKKKRVYQIVIERIKSSIESGQLKPGDKLPSEREMAKLLNVSRSAVREALSVMEYYGMVEIKTGIGVFLVEDQINQLLNKMNILLFNYGIQLGEILEVRQGIESQAAYLAAQRATSEDLTKIKKALTKLERAVIENKIAAKEDYEFHRAVVQASKNHMLIQMIYLIADYFIQGLNKSRQESLKIPGRSQQILNEHKEIYDAIVAKDPNLASKKMWDHLEHVKSRFN</sequence>
<dbReference type="Pfam" id="PF07729">
    <property type="entry name" value="FCD"/>
    <property type="match status" value="1"/>
</dbReference>
<evidence type="ECO:0000256" key="1">
    <source>
        <dbReference type="ARBA" id="ARBA00023015"/>
    </source>
</evidence>
<evidence type="ECO:0000256" key="3">
    <source>
        <dbReference type="ARBA" id="ARBA00023163"/>
    </source>
</evidence>
<evidence type="ECO:0000259" key="4">
    <source>
        <dbReference type="PROSITE" id="PS50949"/>
    </source>
</evidence>
<dbReference type="InterPro" id="IPR000524">
    <property type="entry name" value="Tscrpt_reg_HTH_GntR"/>
</dbReference>
<proteinExistence type="predicted"/>
<dbReference type="InterPro" id="IPR011711">
    <property type="entry name" value="GntR_C"/>
</dbReference>
<dbReference type="GO" id="GO:0003677">
    <property type="term" value="F:DNA binding"/>
    <property type="evidence" value="ECO:0007669"/>
    <property type="project" value="UniProtKB-KW"/>
</dbReference>
<keyword evidence="6" id="KW-1185">Reference proteome</keyword>
<accession>A0A135L1A0</accession>
<evidence type="ECO:0000313" key="5">
    <source>
        <dbReference type="EMBL" id="KXG42748.1"/>
    </source>
</evidence>
<dbReference type="PROSITE" id="PS50949">
    <property type="entry name" value="HTH_GNTR"/>
    <property type="match status" value="1"/>
</dbReference>
<dbReference type="PANTHER" id="PTHR43537:SF5">
    <property type="entry name" value="UXU OPERON TRANSCRIPTIONAL REGULATOR"/>
    <property type="match status" value="1"/>
</dbReference>
<dbReference type="SMART" id="SM00895">
    <property type="entry name" value="FCD"/>
    <property type="match status" value="1"/>
</dbReference>
<dbReference type="InterPro" id="IPR036388">
    <property type="entry name" value="WH-like_DNA-bd_sf"/>
</dbReference>
<gene>
    <name evidence="5" type="ORF">U473_00825</name>
</gene>
<name>A0A135L1A0_9BACI</name>
<reference evidence="5 6" key="1">
    <citation type="submission" date="2016-02" db="EMBL/GenBank/DDBJ databases">
        <title>Draft Genome for Tepidibacillus decaturensis nov. sp. Strain Z9, an Anaerobic, Moderately Thermophilic and Heterotrophic Bacterium from Deep Subsurface of the Illinois Basin, USA.</title>
        <authorList>
            <person name="Dong Y."/>
            <person name="Chang J.Y."/>
            <person name="Sanford R."/>
            <person name="Fouke B.W."/>
        </authorList>
    </citation>
    <scope>NUCLEOTIDE SEQUENCE [LARGE SCALE GENOMIC DNA]</scope>
    <source>
        <strain evidence="5 6">Z9</strain>
    </source>
</reference>
<dbReference type="SUPFAM" id="SSF48008">
    <property type="entry name" value="GntR ligand-binding domain-like"/>
    <property type="match status" value="1"/>
</dbReference>
<keyword evidence="3" id="KW-0804">Transcription</keyword>
<keyword evidence="1" id="KW-0805">Transcription regulation</keyword>
<dbReference type="SUPFAM" id="SSF46785">
    <property type="entry name" value="Winged helix' DNA-binding domain"/>
    <property type="match status" value="1"/>
</dbReference>
<dbReference type="Gene3D" id="1.20.120.530">
    <property type="entry name" value="GntR ligand-binding domain-like"/>
    <property type="match status" value="1"/>
</dbReference>